<keyword evidence="3" id="KW-1185">Reference proteome</keyword>
<evidence type="ECO:0000313" key="3">
    <source>
        <dbReference type="Proteomes" id="UP000828390"/>
    </source>
</evidence>
<sequence>MQHGEIIADASDDDVHLKIMIEKDYRVRHHQTAGKTSAVQRHFPRRPQAVL</sequence>
<feature type="region of interest" description="Disordered" evidence="1">
    <location>
        <begin position="31"/>
        <end position="51"/>
    </location>
</feature>
<name>A0A9D4GKC9_DREPO</name>
<dbReference type="EMBL" id="JAIWYP010000005">
    <property type="protein sequence ID" value="KAH3819016.1"/>
    <property type="molecule type" value="Genomic_DNA"/>
</dbReference>
<evidence type="ECO:0000256" key="1">
    <source>
        <dbReference type="SAM" id="MobiDB-lite"/>
    </source>
</evidence>
<gene>
    <name evidence="2" type="ORF">DPMN_120746</name>
</gene>
<reference evidence="2" key="2">
    <citation type="submission" date="2020-11" db="EMBL/GenBank/DDBJ databases">
        <authorList>
            <person name="McCartney M.A."/>
            <person name="Auch B."/>
            <person name="Kono T."/>
            <person name="Mallez S."/>
            <person name="Becker A."/>
            <person name="Gohl D.M."/>
            <person name="Silverstein K.A.T."/>
            <person name="Koren S."/>
            <person name="Bechman K.B."/>
            <person name="Herman A."/>
            <person name="Abrahante J.E."/>
            <person name="Garbe J."/>
        </authorList>
    </citation>
    <scope>NUCLEOTIDE SEQUENCE</scope>
    <source>
        <strain evidence="2">Duluth1</strain>
        <tissue evidence="2">Whole animal</tissue>
    </source>
</reference>
<protein>
    <submittedName>
        <fullName evidence="2">Uncharacterized protein</fullName>
    </submittedName>
</protein>
<organism evidence="2 3">
    <name type="scientific">Dreissena polymorpha</name>
    <name type="common">Zebra mussel</name>
    <name type="synonym">Mytilus polymorpha</name>
    <dbReference type="NCBI Taxonomy" id="45954"/>
    <lineage>
        <taxon>Eukaryota</taxon>
        <taxon>Metazoa</taxon>
        <taxon>Spiralia</taxon>
        <taxon>Lophotrochozoa</taxon>
        <taxon>Mollusca</taxon>
        <taxon>Bivalvia</taxon>
        <taxon>Autobranchia</taxon>
        <taxon>Heteroconchia</taxon>
        <taxon>Euheterodonta</taxon>
        <taxon>Imparidentia</taxon>
        <taxon>Neoheterodontei</taxon>
        <taxon>Myida</taxon>
        <taxon>Dreissenoidea</taxon>
        <taxon>Dreissenidae</taxon>
        <taxon>Dreissena</taxon>
    </lineage>
</organism>
<proteinExistence type="predicted"/>
<reference evidence="2" key="1">
    <citation type="journal article" date="2019" name="bioRxiv">
        <title>The Genome of the Zebra Mussel, Dreissena polymorpha: A Resource for Invasive Species Research.</title>
        <authorList>
            <person name="McCartney M.A."/>
            <person name="Auch B."/>
            <person name="Kono T."/>
            <person name="Mallez S."/>
            <person name="Zhang Y."/>
            <person name="Obille A."/>
            <person name="Becker A."/>
            <person name="Abrahante J.E."/>
            <person name="Garbe J."/>
            <person name="Badalamenti J.P."/>
            <person name="Herman A."/>
            <person name="Mangelson H."/>
            <person name="Liachko I."/>
            <person name="Sullivan S."/>
            <person name="Sone E.D."/>
            <person name="Koren S."/>
            <person name="Silverstein K.A.T."/>
            <person name="Beckman K.B."/>
            <person name="Gohl D.M."/>
        </authorList>
    </citation>
    <scope>NUCLEOTIDE SEQUENCE</scope>
    <source>
        <strain evidence="2">Duluth1</strain>
        <tissue evidence="2">Whole animal</tissue>
    </source>
</reference>
<accession>A0A9D4GKC9</accession>
<dbReference type="AlphaFoldDB" id="A0A9D4GKC9"/>
<comment type="caution">
    <text evidence="2">The sequence shown here is derived from an EMBL/GenBank/DDBJ whole genome shotgun (WGS) entry which is preliminary data.</text>
</comment>
<evidence type="ECO:0000313" key="2">
    <source>
        <dbReference type="EMBL" id="KAH3819016.1"/>
    </source>
</evidence>
<dbReference type="Proteomes" id="UP000828390">
    <property type="component" value="Unassembled WGS sequence"/>
</dbReference>